<evidence type="ECO:0000313" key="3">
    <source>
        <dbReference type="Proteomes" id="UP000291289"/>
    </source>
</evidence>
<dbReference type="GO" id="GO:0000502">
    <property type="term" value="C:proteasome complex"/>
    <property type="evidence" value="ECO:0007669"/>
    <property type="project" value="UniProtKB-KW"/>
</dbReference>
<dbReference type="GO" id="GO:0019941">
    <property type="term" value="P:modification-dependent protein catabolic process"/>
    <property type="evidence" value="ECO:0007669"/>
    <property type="project" value="InterPro"/>
</dbReference>
<keyword evidence="3" id="KW-1185">Reference proteome</keyword>
<comment type="similarity">
    <text evidence="1">Belongs to the Pup ligase/Pup deamidase family. Pup deamidase subfamily.</text>
</comment>
<dbReference type="GO" id="GO:0016811">
    <property type="term" value="F:hydrolase activity, acting on carbon-nitrogen (but not peptide) bonds, in linear amides"/>
    <property type="evidence" value="ECO:0007669"/>
    <property type="project" value="InterPro"/>
</dbReference>
<protein>
    <submittedName>
        <fullName evidence="2">Proteasome accessory factor PafA2</fullName>
    </submittedName>
</protein>
<evidence type="ECO:0000313" key="2">
    <source>
        <dbReference type="EMBL" id="TCD54904.1"/>
    </source>
</evidence>
<organism evidence="2 3">
    <name type="scientific">Alloscardovia theropitheci</name>
    <dbReference type="NCBI Taxonomy" id="2496842"/>
    <lineage>
        <taxon>Bacteria</taxon>
        <taxon>Bacillati</taxon>
        <taxon>Actinomycetota</taxon>
        <taxon>Actinomycetes</taxon>
        <taxon>Bifidobacteriales</taxon>
        <taxon>Bifidobacteriaceae</taxon>
        <taxon>Alloscardovia</taxon>
    </lineage>
</organism>
<dbReference type="InterPro" id="IPR022366">
    <property type="entry name" value="Pup_deamidase"/>
</dbReference>
<sequence>MTVKRIMGIETEYGISCTSNSAAHENHALLSFEQIQAVAKRNPHLRHVMWDYGFEDPVHDARGFHMPRAHVNSDLLTDRENFRSTNVPQPNGARIYVDHAHPEYSSPEVLTPQQALIYDRAGDAIMHEAAQSTHDDSNAQLPLTLYRNNVDGKGSSWGSHENYQVKRAVSFNHLATIFTTHAVTRQIYTGTGRVGIGEKSEKAGFQISQRADYFKTDIGLQTTYDRPIVNTRDESHSTSEYRRFHVITGDANRMDVPEILKLGTTSLLLWALEECVQREISYDDFLQSMTLKHPVNAMHEVSHDLALTHALEMYGGEDLTAFQCQLRLRSWIYSIAAAVYETDSRGEPLWPDDETKEIMDLWAQALKDIAQLIHADDNERLTLKESAARLEWFAKWQILESMRRRKECAWDNPLMQAMDISWAQMGTNSLWNKISSRTQKIASDAAISYAMGNPPDNTRAYTRGMCLQKYAPYLTAISWDSAIFSNNEADKPIVISLANPAQHTREEMTDTFTAEHKIEEVLSRLA</sequence>
<name>A0A4R0QRC6_9BIFI</name>
<proteinExistence type="inferred from homology"/>
<dbReference type="GO" id="GO:0070490">
    <property type="term" value="P:protein pupylation"/>
    <property type="evidence" value="ECO:0007669"/>
    <property type="project" value="TreeGrafter"/>
</dbReference>
<dbReference type="RefSeq" id="WP_131282963.1">
    <property type="nucleotide sequence ID" value="NZ_RXLP01000002.1"/>
</dbReference>
<reference evidence="2 3" key="1">
    <citation type="submission" date="2018-12" db="EMBL/GenBank/DDBJ databases">
        <title>Alloscrdovia theropitheci sp. nov: a novel taxon from the feces of the bleeding-herat monkey (Theropithecus geleda).</title>
        <authorList>
            <person name="Modesto M."/>
        </authorList>
    </citation>
    <scope>NUCLEOTIDE SEQUENCE [LARGE SCALE GENOMIC DNA]</scope>
    <source>
        <strain evidence="2 3">GLDI4/2</strain>
    </source>
</reference>
<dbReference type="GO" id="GO:0005524">
    <property type="term" value="F:ATP binding"/>
    <property type="evidence" value="ECO:0007669"/>
    <property type="project" value="TreeGrafter"/>
</dbReference>
<dbReference type="OrthoDB" id="9760627at2"/>
<comment type="caution">
    <text evidence="2">The sequence shown here is derived from an EMBL/GenBank/DDBJ whole genome shotgun (WGS) entry which is preliminary data.</text>
</comment>
<dbReference type="NCBIfam" id="TIGR03688">
    <property type="entry name" value="depupylase_Dop"/>
    <property type="match status" value="1"/>
</dbReference>
<evidence type="ECO:0000256" key="1">
    <source>
        <dbReference type="ARBA" id="ARBA00009114"/>
    </source>
</evidence>
<dbReference type="AlphaFoldDB" id="A0A4R0QRC6"/>
<dbReference type="Pfam" id="PF03136">
    <property type="entry name" value="Pup_ligase"/>
    <property type="match status" value="1"/>
</dbReference>
<dbReference type="PANTHER" id="PTHR42307">
    <property type="entry name" value="PUP DEAMIDASE/DEPUPYLASE"/>
    <property type="match status" value="1"/>
</dbReference>
<accession>A0A4R0QRC6</accession>
<dbReference type="PANTHER" id="PTHR42307:SF2">
    <property type="entry name" value="PUP DEAMIDASE_DEPUPYLASE"/>
    <property type="match status" value="1"/>
</dbReference>
<gene>
    <name evidence="2" type="ORF">EJ419_00465</name>
</gene>
<keyword evidence="2" id="KW-0647">Proteasome</keyword>
<dbReference type="InterPro" id="IPR004347">
    <property type="entry name" value="Pup_ligase/deamidase"/>
</dbReference>
<dbReference type="GO" id="GO:0008233">
    <property type="term" value="F:peptidase activity"/>
    <property type="evidence" value="ECO:0007669"/>
    <property type="project" value="InterPro"/>
</dbReference>
<dbReference type="Proteomes" id="UP000291289">
    <property type="component" value="Unassembled WGS sequence"/>
</dbReference>
<dbReference type="EMBL" id="RXLP01000002">
    <property type="protein sequence ID" value="TCD54904.1"/>
    <property type="molecule type" value="Genomic_DNA"/>
</dbReference>
<dbReference type="GO" id="GO:0010498">
    <property type="term" value="P:proteasomal protein catabolic process"/>
    <property type="evidence" value="ECO:0007669"/>
    <property type="project" value="InterPro"/>
</dbReference>